<accession>A0A6C0IL08</accession>
<proteinExistence type="predicted"/>
<evidence type="ECO:0000313" key="1">
    <source>
        <dbReference type="EMBL" id="QHT92567.1"/>
    </source>
</evidence>
<name>A0A6C0IL08_9ZZZZ</name>
<sequence>MLGRAIRFLSHCALPVEKRNNTVYLYTAILPPTSPTALTRETADLYSYRIGFKKAVLIGNVTRIMKQSAIDCNLNRDAIIIKGQDTVVQMDAQRQVREEVSINDMPFTAVCDWIETCEYKCKPTIELKEIDDSTYDEFSSRWRIQQMKDRIRALFSQQTFYQSEDLWNMFADIPRLAAVDLLSDIVNNKTFQVKHGDRSGYIRYCNGYYIFQPNVYMDLTIPLAIRVAKFPVKRDKYIPMEYEEEEVVEEKTEIKHTTYSIEQIWTAIEKWVQRLSESATYIKPPDEIEQRIIDISHDDKEQSGVYYQILEMIEWLHTSFQKSTNKNPEALRRAILFYFWDEWLSIDEQKNLIYSTGANVLECIKENQYIFGKTVINRFIDPKTGDLHYLCEQGNVCGTSVIDAVRRDKMEPIRSFVLNQKTTGQPYGFIVPKNGGVVFKSDVPPEVGGKIGRGKECGNVSTMTGHIMYLIQIGDVLKRADKSDFDLHREAITDIRRIRNSTRACVLLNLLLRFLNEEQLEQKQWFFRSVNAYYRGYKGVFRLKH</sequence>
<protein>
    <submittedName>
        <fullName evidence="1">Uncharacterized protein</fullName>
    </submittedName>
</protein>
<dbReference type="AlphaFoldDB" id="A0A6C0IL08"/>
<dbReference type="EMBL" id="MN740192">
    <property type="protein sequence ID" value="QHT92567.1"/>
    <property type="molecule type" value="Genomic_DNA"/>
</dbReference>
<reference evidence="1" key="1">
    <citation type="journal article" date="2020" name="Nature">
        <title>Giant virus diversity and host interactions through global metagenomics.</title>
        <authorList>
            <person name="Schulz F."/>
            <person name="Roux S."/>
            <person name="Paez-Espino D."/>
            <person name="Jungbluth S."/>
            <person name="Walsh D.A."/>
            <person name="Denef V.J."/>
            <person name="McMahon K.D."/>
            <person name="Konstantinidis K.T."/>
            <person name="Eloe-Fadrosh E.A."/>
            <person name="Kyrpides N.C."/>
            <person name="Woyke T."/>
        </authorList>
    </citation>
    <scope>NUCLEOTIDE SEQUENCE</scope>
    <source>
        <strain evidence="1">GVMAG-M-3300023184-88</strain>
    </source>
</reference>
<organism evidence="1">
    <name type="scientific">viral metagenome</name>
    <dbReference type="NCBI Taxonomy" id="1070528"/>
    <lineage>
        <taxon>unclassified sequences</taxon>
        <taxon>metagenomes</taxon>
        <taxon>organismal metagenomes</taxon>
    </lineage>
</organism>